<dbReference type="Pfam" id="PF02957">
    <property type="entry name" value="TT_ORF2-like"/>
    <property type="match status" value="1"/>
</dbReference>
<feature type="compositionally biased region" description="Basic and acidic residues" evidence="1">
    <location>
        <begin position="89"/>
        <end position="102"/>
    </location>
</feature>
<evidence type="ECO:0000256" key="1">
    <source>
        <dbReference type="SAM" id="MobiDB-lite"/>
    </source>
</evidence>
<feature type="domain" description="Hepatitis TT virus Orf2/Gyrovirus Vp2 N-terminal" evidence="2">
    <location>
        <begin position="12"/>
        <end position="59"/>
    </location>
</feature>
<gene>
    <name evidence="3" type="primary">ORF2</name>
</gene>
<protein>
    <submittedName>
        <fullName evidence="3">ORF2</fullName>
    </submittedName>
</protein>
<feature type="region of interest" description="Disordered" evidence="1">
    <location>
        <begin position="48"/>
        <end position="117"/>
    </location>
</feature>
<evidence type="ECO:0000313" key="3">
    <source>
        <dbReference type="EMBL" id="BAB79379.1"/>
    </source>
</evidence>
<dbReference type="EMBL" id="AB064618">
    <property type="protein sequence ID" value="BAB79379.1"/>
    <property type="molecule type" value="Genomic_DNA"/>
</dbReference>
<feature type="compositionally biased region" description="Acidic residues" evidence="1">
    <location>
        <begin position="103"/>
        <end position="117"/>
    </location>
</feature>
<name>Q8UYC8_9VIRU</name>
<proteinExistence type="predicted"/>
<reference evidence="3" key="1">
    <citation type="journal article" date="2002" name="Arch. Virol.">
        <title>Analysis of the entire genomes of thirteen TT virus variants classifiable into the fourth and fifth genetic groups, isolated from viremic infants.</title>
        <authorList>
            <person name="Peng Y.H."/>
            <person name="Nishizawa T."/>
            <person name="Takahashi M."/>
            <person name="Ishikawa T."/>
            <person name="Yoshikawa A."/>
            <person name="Okamoto H."/>
        </authorList>
    </citation>
    <scope>NUCLEOTIDE SEQUENCE</scope>
</reference>
<accession>Q8UYC8</accession>
<feature type="compositionally biased region" description="Pro residues" evidence="1">
    <location>
        <begin position="68"/>
        <end position="81"/>
    </location>
</feature>
<evidence type="ECO:0000259" key="2">
    <source>
        <dbReference type="Pfam" id="PF02957"/>
    </source>
</evidence>
<organism evidence="3">
    <name type="scientific">Torque teno virus</name>
    <dbReference type="NCBI Taxonomy" id="68887"/>
    <lineage>
        <taxon>Viruses</taxon>
        <taxon>Monodnaviria</taxon>
        <taxon>Shotokuvirae</taxon>
        <taxon>Commensaviricota</taxon>
        <taxon>Cardeaviricetes</taxon>
        <taxon>Sanitavirales</taxon>
        <taxon>Anelloviridae</taxon>
    </lineage>
</organism>
<sequence>MSWRPPSQNLLQREEAWYSAFLSSHSTFCGCTDPLLHITLIAGRLTNPVPVTRQPETPPNGLRGLPALPAPPEPPAPPPRPGDGTGEEDGAHGEGEGGRYAEEDLEELFAAAAEDDM</sequence>
<dbReference type="InterPro" id="IPR004118">
    <property type="entry name" value="HEV_TT_vir_Orf2/Gyrovir_Vp2_N"/>
</dbReference>
<dbReference type="PROSITE" id="PS51257">
    <property type="entry name" value="PROKAR_LIPOPROTEIN"/>
    <property type="match status" value="1"/>
</dbReference>